<gene>
    <name evidence="2" type="ORF">GNZ13_19145</name>
</gene>
<evidence type="ECO:0000256" key="1">
    <source>
        <dbReference type="SAM" id="MobiDB-lite"/>
    </source>
</evidence>
<accession>A0A972NN88</accession>
<reference evidence="2 3" key="1">
    <citation type="submission" date="2019-11" db="EMBL/GenBank/DDBJ databases">
        <title>Metabolism of dissolved organic matter in forest soils.</title>
        <authorList>
            <person name="Cyle K.T."/>
            <person name="Wilhelm R.C."/>
            <person name="Martinez C.E."/>
        </authorList>
    </citation>
    <scope>NUCLEOTIDE SEQUENCE [LARGE SCALE GENOMIC DNA]</scope>
    <source>
        <strain evidence="2 3">5N</strain>
    </source>
</reference>
<dbReference type="Proteomes" id="UP000655523">
    <property type="component" value="Unassembled WGS sequence"/>
</dbReference>
<feature type="compositionally biased region" description="Low complexity" evidence="1">
    <location>
        <begin position="29"/>
        <end position="41"/>
    </location>
</feature>
<evidence type="ECO:0000313" key="2">
    <source>
        <dbReference type="EMBL" id="NPT56643.1"/>
    </source>
</evidence>
<protein>
    <submittedName>
        <fullName evidence="2">Uncharacterized protein</fullName>
    </submittedName>
</protein>
<dbReference type="EMBL" id="WOEZ01000098">
    <property type="protein sequence ID" value="NPT56643.1"/>
    <property type="molecule type" value="Genomic_DNA"/>
</dbReference>
<name>A0A972NN88_9BURK</name>
<evidence type="ECO:0000313" key="3">
    <source>
        <dbReference type="Proteomes" id="UP000655523"/>
    </source>
</evidence>
<dbReference type="RefSeq" id="WP_172167179.1">
    <property type="nucleotide sequence ID" value="NZ_WOEZ01000098.1"/>
</dbReference>
<proteinExistence type="predicted"/>
<dbReference type="AlphaFoldDB" id="A0A972NN88"/>
<feature type="compositionally biased region" description="Polar residues" evidence="1">
    <location>
        <begin position="69"/>
        <end position="80"/>
    </location>
</feature>
<comment type="caution">
    <text evidence="2">The sequence shown here is derived from an EMBL/GenBank/DDBJ whole genome shotgun (WGS) entry which is preliminary data.</text>
</comment>
<sequence length="101" mass="9837">MIPLGAASTLLSGVSSAIRSGLSALTGQSSASESNQSSFAAHLKTATSQSSLGKSEHHHHASGARSAINALTNSSPSPLQGTPGAGMRPGVATGSVINISA</sequence>
<feature type="region of interest" description="Disordered" evidence="1">
    <location>
        <begin position="23"/>
        <end position="101"/>
    </location>
</feature>
<organism evidence="2 3">
    <name type="scientific">Paraburkholderia elongata</name>
    <dbReference type="NCBI Taxonomy" id="2675747"/>
    <lineage>
        <taxon>Bacteria</taxon>
        <taxon>Pseudomonadati</taxon>
        <taxon>Pseudomonadota</taxon>
        <taxon>Betaproteobacteria</taxon>
        <taxon>Burkholderiales</taxon>
        <taxon>Burkholderiaceae</taxon>
        <taxon>Paraburkholderia</taxon>
    </lineage>
</organism>
<keyword evidence="3" id="KW-1185">Reference proteome</keyword>